<dbReference type="EMBL" id="MPIN01000001">
    <property type="protein sequence ID" value="OJH42235.1"/>
    <property type="molecule type" value="Genomic_DNA"/>
</dbReference>
<feature type="transmembrane region" description="Helical" evidence="1">
    <location>
        <begin position="37"/>
        <end position="61"/>
    </location>
</feature>
<feature type="transmembrane region" description="Helical" evidence="1">
    <location>
        <begin position="67"/>
        <end position="89"/>
    </location>
</feature>
<evidence type="ECO:0000256" key="1">
    <source>
        <dbReference type="SAM" id="Phobius"/>
    </source>
</evidence>
<dbReference type="Proteomes" id="UP000182229">
    <property type="component" value="Unassembled WGS sequence"/>
</dbReference>
<comment type="caution">
    <text evidence="2">The sequence shown here is derived from an EMBL/GenBank/DDBJ whole genome shotgun (WGS) entry which is preliminary data.</text>
</comment>
<feature type="transmembrane region" description="Helical" evidence="1">
    <location>
        <begin position="523"/>
        <end position="542"/>
    </location>
</feature>
<feature type="transmembrane region" description="Helical" evidence="1">
    <location>
        <begin position="6"/>
        <end position="25"/>
    </location>
</feature>
<feature type="transmembrane region" description="Helical" evidence="1">
    <location>
        <begin position="497"/>
        <end position="516"/>
    </location>
</feature>
<organism evidence="2 3">
    <name type="scientific">Cystobacter ferrugineus</name>
    <dbReference type="NCBI Taxonomy" id="83449"/>
    <lineage>
        <taxon>Bacteria</taxon>
        <taxon>Pseudomonadati</taxon>
        <taxon>Myxococcota</taxon>
        <taxon>Myxococcia</taxon>
        <taxon>Myxococcales</taxon>
        <taxon>Cystobacterineae</taxon>
        <taxon>Archangiaceae</taxon>
        <taxon>Cystobacter</taxon>
    </lineage>
</organism>
<dbReference type="RefSeq" id="WP_071896324.1">
    <property type="nucleotide sequence ID" value="NZ_MPIN01000001.1"/>
</dbReference>
<keyword evidence="3" id="KW-1185">Reference proteome</keyword>
<dbReference type="AlphaFoldDB" id="A0A1L9BJ43"/>
<proteinExistence type="predicted"/>
<reference evidence="3" key="1">
    <citation type="submission" date="2016-11" db="EMBL/GenBank/DDBJ databases">
        <authorList>
            <person name="Shukria A."/>
            <person name="Stevens D.C."/>
        </authorList>
    </citation>
    <scope>NUCLEOTIDE SEQUENCE [LARGE SCALE GENOMIC DNA]</scope>
    <source>
        <strain evidence="3">Cbfe23</strain>
    </source>
</reference>
<gene>
    <name evidence="2" type="ORF">BON30_03215</name>
</gene>
<feature type="transmembrane region" description="Helical" evidence="1">
    <location>
        <begin position="110"/>
        <end position="129"/>
    </location>
</feature>
<feature type="transmembrane region" description="Helical" evidence="1">
    <location>
        <begin position="420"/>
        <end position="439"/>
    </location>
</feature>
<keyword evidence="1" id="KW-0812">Transmembrane</keyword>
<protein>
    <recommendedName>
        <fullName evidence="4">Glycosyltransferase RgtA/B/C/D-like domain-containing protein</fullName>
    </recommendedName>
</protein>
<evidence type="ECO:0000313" key="2">
    <source>
        <dbReference type="EMBL" id="OJH42235.1"/>
    </source>
</evidence>
<feature type="transmembrane region" description="Helical" evidence="1">
    <location>
        <begin position="271"/>
        <end position="300"/>
    </location>
</feature>
<keyword evidence="1" id="KW-0472">Membrane</keyword>
<dbReference type="OrthoDB" id="5502068at2"/>
<keyword evidence="1" id="KW-1133">Transmembrane helix</keyword>
<name>A0A1L9BJ43_9BACT</name>
<feature type="transmembrane region" description="Helical" evidence="1">
    <location>
        <begin position="471"/>
        <end position="491"/>
    </location>
</feature>
<sequence>MPCLSALFALLLLCCCIGGAYLLALELGIRRGGWARACATLALAYGLLIAAFELLLGLGVFTLGAALLVWVPFTGFLLARGWARARMALRWDVRRLRTMGRAMWREQMHAPLALGALLVGARLLRGLAIPPLAWDSLTYHLVKAGRWVQSGRDEILLAPDAWSYYQYFLPYGDALWAWAMLPDHGDGFLSPAGGLVWLSALVGAYGTARGLGALWRMAVPAALSTAFMPIVMATLTASYVDNTILALFLLAMALLLASLRPGRHGERVAAMAALAVLAGIKPGGLPVFCLGGALVCWGVFQAWRSRQAPRFHAGLVMLALLLGALPYLRAWVLHGSPFFPWPLTLAGIRLSEGSPALAGLESGALLNTTPLDVSELAMALLFSRFLAGTDHLGLGHALLLAPVGLLAAVRTSRRWGARSLLVLVCGASTLLGSMSRQLWTAWGSTSSRFVLCMLATCLLLAALLEEEWVRLLLWGCFLLELVLGLPCGWAWVDARGVLLVLPAVLVTLGGAAALVAWGLRRHWLLPGLLAAVILLGGGWEAIAAVRAALRYEVYASAAKGESYELHALFYPGRTALPVWKALDGETPLRLAVTAGWEISGHNWYWYPLMGSRLQNTLTYVPISPDGVVRDYALKDTFAQADFPAWLRRVREARVDYVVTLAPAPIEARWMAEHPELFQPAFGDAKRDNVAWRVLPVAAADGRDAR</sequence>
<feature type="transmembrane region" description="Helical" evidence="1">
    <location>
        <begin position="391"/>
        <end position="408"/>
    </location>
</feature>
<accession>A0A1L9BJ43</accession>
<feature type="transmembrane region" description="Helical" evidence="1">
    <location>
        <begin position="188"/>
        <end position="208"/>
    </location>
</feature>
<evidence type="ECO:0008006" key="4">
    <source>
        <dbReference type="Google" id="ProtNLM"/>
    </source>
</evidence>
<evidence type="ECO:0000313" key="3">
    <source>
        <dbReference type="Proteomes" id="UP000182229"/>
    </source>
</evidence>
<feature type="transmembrane region" description="Helical" evidence="1">
    <location>
        <begin position="242"/>
        <end position="259"/>
    </location>
</feature>
<feature type="transmembrane region" description="Helical" evidence="1">
    <location>
        <begin position="445"/>
        <end position="464"/>
    </location>
</feature>
<feature type="transmembrane region" description="Helical" evidence="1">
    <location>
        <begin position="312"/>
        <end position="332"/>
    </location>
</feature>
<dbReference type="STRING" id="83449.BON30_03215"/>
<reference evidence="2 3" key="2">
    <citation type="submission" date="2016-12" db="EMBL/GenBank/DDBJ databases">
        <title>Draft Genome Sequence of Cystobacter ferrugineus Strain Cbfe23.</title>
        <authorList>
            <person name="Akbar S."/>
            <person name="Dowd S.E."/>
            <person name="Stevens D.C."/>
        </authorList>
    </citation>
    <scope>NUCLEOTIDE SEQUENCE [LARGE SCALE GENOMIC DNA]</scope>
    <source>
        <strain evidence="2 3">Cbfe23</strain>
    </source>
</reference>